<evidence type="ECO:0000313" key="3">
    <source>
        <dbReference type="Proteomes" id="UP001205337"/>
    </source>
</evidence>
<organism evidence="2 3">
    <name type="scientific">Protaetiibacter mangrovi</name>
    <dbReference type="NCBI Taxonomy" id="2970926"/>
    <lineage>
        <taxon>Bacteria</taxon>
        <taxon>Bacillati</taxon>
        <taxon>Actinomycetota</taxon>
        <taxon>Actinomycetes</taxon>
        <taxon>Micrococcales</taxon>
        <taxon>Microbacteriaceae</taxon>
        <taxon>Protaetiibacter</taxon>
    </lineage>
</organism>
<keyword evidence="1" id="KW-0472">Membrane</keyword>
<dbReference type="RefSeq" id="WP_258799904.1">
    <property type="nucleotide sequence ID" value="NZ_JANTHX010000008.1"/>
</dbReference>
<protein>
    <recommendedName>
        <fullName evidence="4">Ribosomally synthesized peptide with SipW-like signal peptide</fullName>
    </recommendedName>
</protein>
<comment type="caution">
    <text evidence="2">The sequence shown here is derived from an EMBL/GenBank/DDBJ whole genome shotgun (WGS) entry which is preliminary data.</text>
</comment>
<evidence type="ECO:0000313" key="2">
    <source>
        <dbReference type="EMBL" id="MCS0500705.1"/>
    </source>
</evidence>
<reference evidence="2 3" key="1">
    <citation type="submission" date="2022-08" db="EMBL/GenBank/DDBJ databases">
        <authorList>
            <person name="Li F."/>
        </authorList>
    </citation>
    <scope>NUCLEOTIDE SEQUENCE [LARGE SCALE GENOMIC DNA]</scope>
    <source>
        <strain evidence="2 3">10F1B-8-1</strain>
    </source>
</reference>
<proteinExistence type="predicted"/>
<evidence type="ECO:0008006" key="4">
    <source>
        <dbReference type="Google" id="ProtNLM"/>
    </source>
</evidence>
<dbReference type="Proteomes" id="UP001205337">
    <property type="component" value="Unassembled WGS sequence"/>
</dbReference>
<accession>A0ABT1ZJ11</accession>
<keyword evidence="1" id="KW-0812">Transmembrane</keyword>
<keyword evidence="1" id="KW-1133">Transmembrane helix</keyword>
<dbReference type="EMBL" id="JANTHX010000008">
    <property type="protein sequence ID" value="MCS0500705.1"/>
    <property type="molecule type" value="Genomic_DNA"/>
</dbReference>
<sequence length="188" mass="19091">MNEEIVEEAARRRRRIGLAARLSLASIAVVGIGAAITIAAWTDDVYFGATATSSSFDLQGRVGAGDWEDIGIPGETTETAPIELDVDAVELSPGVDVDLPFELCNVGTADGTITAISTPTLAGELFDTAGAEVTATVDAPSVGTAVPSDPTCASPISGNLNITTTADFPPAAMGLDGTIVFFVTGTSD</sequence>
<evidence type="ECO:0000256" key="1">
    <source>
        <dbReference type="SAM" id="Phobius"/>
    </source>
</evidence>
<gene>
    <name evidence="2" type="ORF">NUH29_14225</name>
</gene>
<keyword evidence="3" id="KW-1185">Reference proteome</keyword>
<feature type="transmembrane region" description="Helical" evidence="1">
    <location>
        <begin position="18"/>
        <end position="41"/>
    </location>
</feature>
<name>A0ABT1ZJ11_9MICO</name>